<dbReference type="Proteomes" id="UP001197247">
    <property type="component" value="Unassembled WGS sequence"/>
</dbReference>
<sequence>MDDESTLARPDLVGPLLVRVTGDERWRHPRAEMVVGGRSNLTYLLTGPAGELVLRRPPSGGVLATAHDMARETRVQRALAGSVVPVPRIVLHDEGDLIGVPFYVMTKLPGLVVRDTLPPGFTPRRCRELGEALTDTLADLHGVDPAAVGLENFGRAEGFAERQVRRWSRQIAATPAKPVPGLDVLADRLLARLPAPQPGTIVHGDYRLDNCLVHDADGPGTVRLSGVLDWEMSTLGDPLTDLGMLLFYWEALARLGSPLARTVTTSPGFPGAEEVARRWSARTGIGIGDLEWYLAFAHFKFAAIALGVQARVEAGAMGGQTVDDLGDLVAGLAGAGLTIVR</sequence>
<accession>A0ABS5TKE4</accession>
<protein>
    <submittedName>
        <fullName evidence="2">Phosphotransferase family protein</fullName>
    </submittedName>
</protein>
<organism evidence="2 3">
    <name type="scientific">Kineosporia corallincola</name>
    <dbReference type="NCBI Taxonomy" id="2835133"/>
    <lineage>
        <taxon>Bacteria</taxon>
        <taxon>Bacillati</taxon>
        <taxon>Actinomycetota</taxon>
        <taxon>Actinomycetes</taxon>
        <taxon>Kineosporiales</taxon>
        <taxon>Kineosporiaceae</taxon>
        <taxon>Kineosporia</taxon>
    </lineage>
</organism>
<evidence type="ECO:0000313" key="3">
    <source>
        <dbReference type="Proteomes" id="UP001197247"/>
    </source>
</evidence>
<dbReference type="EMBL" id="JAHBAY010000009">
    <property type="protein sequence ID" value="MBT0771567.1"/>
    <property type="molecule type" value="Genomic_DNA"/>
</dbReference>
<evidence type="ECO:0000259" key="1">
    <source>
        <dbReference type="Pfam" id="PF01636"/>
    </source>
</evidence>
<dbReference type="PANTHER" id="PTHR47829">
    <property type="entry name" value="HYDROLASE, PUTATIVE (AFU_ORTHOLOGUE AFUA_1G12880)-RELATED"/>
    <property type="match status" value="1"/>
</dbReference>
<gene>
    <name evidence="2" type="ORF">KIH74_21695</name>
</gene>
<dbReference type="RefSeq" id="WP_214157935.1">
    <property type="nucleotide sequence ID" value="NZ_JAHBAY010000009.1"/>
</dbReference>
<reference evidence="2 3" key="1">
    <citation type="submission" date="2021-05" db="EMBL/GenBank/DDBJ databases">
        <title>Kineosporia and Streptomyces sp. nov. two new marine actinobacteria isolated from Coral.</title>
        <authorList>
            <person name="Buangrab K."/>
            <person name="Sutthacheep M."/>
            <person name="Yeemin T."/>
            <person name="Harunari E."/>
            <person name="Igarashi Y."/>
            <person name="Kanchanasin P."/>
            <person name="Tanasupawat S."/>
            <person name="Phongsopitanun W."/>
        </authorList>
    </citation>
    <scope>NUCLEOTIDE SEQUENCE [LARGE SCALE GENOMIC DNA]</scope>
    <source>
        <strain evidence="2 3">J2-2</strain>
    </source>
</reference>
<dbReference type="Gene3D" id="3.30.200.20">
    <property type="entry name" value="Phosphorylase Kinase, domain 1"/>
    <property type="match status" value="1"/>
</dbReference>
<feature type="domain" description="Aminoglycoside phosphotransferase" evidence="1">
    <location>
        <begin position="36"/>
        <end position="250"/>
    </location>
</feature>
<dbReference type="Pfam" id="PF01636">
    <property type="entry name" value="APH"/>
    <property type="match status" value="1"/>
</dbReference>
<comment type="caution">
    <text evidence="2">The sequence shown here is derived from an EMBL/GenBank/DDBJ whole genome shotgun (WGS) entry which is preliminary data.</text>
</comment>
<dbReference type="SUPFAM" id="SSF56112">
    <property type="entry name" value="Protein kinase-like (PK-like)"/>
    <property type="match status" value="1"/>
</dbReference>
<name>A0ABS5TKE4_9ACTN</name>
<keyword evidence="3" id="KW-1185">Reference proteome</keyword>
<dbReference type="CDD" id="cd05154">
    <property type="entry name" value="ACAD10_11_N-like"/>
    <property type="match status" value="1"/>
</dbReference>
<proteinExistence type="predicted"/>
<dbReference type="InterPro" id="IPR052898">
    <property type="entry name" value="ACAD10-like"/>
</dbReference>
<dbReference type="InterPro" id="IPR002575">
    <property type="entry name" value="Aminoglycoside_PTrfase"/>
</dbReference>
<dbReference type="InterPro" id="IPR011009">
    <property type="entry name" value="Kinase-like_dom_sf"/>
</dbReference>
<dbReference type="InterPro" id="IPR041726">
    <property type="entry name" value="ACAD10_11_N"/>
</dbReference>
<dbReference type="PANTHER" id="PTHR47829:SF1">
    <property type="entry name" value="HAD FAMILY PHOSPHATASE"/>
    <property type="match status" value="1"/>
</dbReference>
<dbReference type="Gene3D" id="3.90.1200.10">
    <property type="match status" value="1"/>
</dbReference>
<evidence type="ECO:0000313" key="2">
    <source>
        <dbReference type="EMBL" id="MBT0771567.1"/>
    </source>
</evidence>